<dbReference type="SUPFAM" id="SSF50978">
    <property type="entry name" value="WD40 repeat-like"/>
    <property type="match status" value="1"/>
</dbReference>
<dbReference type="SUPFAM" id="SSF81383">
    <property type="entry name" value="F-box domain"/>
    <property type="match status" value="1"/>
</dbReference>
<feature type="repeat" description="WD" evidence="3">
    <location>
        <begin position="447"/>
        <end position="481"/>
    </location>
</feature>
<feature type="repeat" description="WD" evidence="3">
    <location>
        <begin position="237"/>
        <end position="278"/>
    </location>
</feature>
<dbReference type="InterPro" id="IPR001810">
    <property type="entry name" value="F-box_dom"/>
</dbReference>
<dbReference type="OMA" id="KDISICV"/>
<dbReference type="GeneID" id="63788744"/>
<dbReference type="Gene3D" id="2.130.10.10">
    <property type="entry name" value="YVTN repeat-like/Quinoprotein amine dehydrogenase"/>
    <property type="match status" value="2"/>
</dbReference>
<evidence type="ECO:0000259" key="4">
    <source>
        <dbReference type="PROSITE" id="PS50181"/>
    </source>
</evidence>
<dbReference type="PROSITE" id="PS50181">
    <property type="entry name" value="FBOX"/>
    <property type="match status" value="1"/>
</dbReference>
<keyword evidence="2" id="KW-0677">Repeat</keyword>
<dbReference type="InterPro" id="IPR036322">
    <property type="entry name" value="WD40_repeat_dom_sf"/>
</dbReference>
<dbReference type="EMBL" id="MCFI01000008">
    <property type="protein sequence ID" value="ORY83312.1"/>
    <property type="molecule type" value="Genomic_DNA"/>
</dbReference>
<reference evidence="5 6" key="1">
    <citation type="submission" date="2016-07" db="EMBL/GenBank/DDBJ databases">
        <title>Pervasive Adenine N6-methylation of Active Genes in Fungi.</title>
        <authorList>
            <consortium name="DOE Joint Genome Institute"/>
            <person name="Mondo S.J."/>
            <person name="Dannebaum R.O."/>
            <person name="Kuo R.C."/>
            <person name="Labutti K."/>
            <person name="Haridas S."/>
            <person name="Kuo A."/>
            <person name="Salamov A."/>
            <person name="Ahrendt S.R."/>
            <person name="Lipzen A."/>
            <person name="Sullivan W."/>
            <person name="Andreopoulos W.B."/>
            <person name="Clum A."/>
            <person name="Lindquist E."/>
            <person name="Daum C."/>
            <person name="Ramamoorthy G.K."/>
            <person name="Gryganskyi A."/>
            <person name="Culley D."/>
            <person name="Magnuson J.K."/>
            <person name="James T.Y."/>
            <person name="O'Malley M.A."/>
            <person name="Stajich J.E."/>
            <person name="Spatafora J.W."/>
            <person name="Visel A."/>
            <person name="Grigoriev I.V."/>
        </authorList>
    </citation>
    <scope>NUCLEOTIDE SEQUENCE [LARGE SCALE GENOMIC DNA]</scope>
    <source>
        <strain evidence="5 6">12-1054</strain>
    </source>
</reference>
<dbReference type="InterPro" id="IPR001680">
    <property type="entry name" value="WD40_rpt"/>
</dbReference>
<dbReference type="InterPro" id="IPR015943">
    <property type="entry name" value="WD40/YVTN_repeat-like_dom_sf"/>
</dbReference>
<dbReference type="InterPro" id="IPR019775">
    <property type="entry name" value="WD40_repeat_CS"/>
</dbReference>
<dbReference type="PANTHER" id="PTHR22847">
    <property type="entry name" value="WD40 REPEAT PROTEIN"/>
    <property type="match status" value="1"/>
</dbReference>
<dbReference type="PROSITE" id="PS00678">
    <property type="entry name" value="WD_REPEATS_1"/>
    <property type="match status" value="4"/>
</dbReference>
<gene>
    <name evidence="5" type="ORF">BCR37DRAFT_408631</name>
</gene>
<evidence type="ECO:0000313" key="6">
    <source>
        <dbReference type="Proteomes" id="UP000193685"/>
    </source>
</evidence>
<evidence type="ECO:0000256" key="1">
    <source>
        <dbReference type="ARBA" id="ARBA00022574"/>
    </source>
</evidence>
<evidence type="ECO:0000256" key="2">
    <source>
        <dbReference type="ARBA" id="ARBA00022737"/>
    </source>
</evidence>
<evidence type="ECO:0000256" key="3">
    <source>
        <dbReference type="PROSITE-ProRule" id="PRU00221"/>
    </source>
</evidence>
<feature type="repeat" description="WD" evidence="3">
    <location>
        <begin position="279"/>
        <end position="309"/>
    </location>
</feature>
<dbReference type="OrthoDB" id="19711at2759"/>
<evidence type="ECO:0000313" key="5">
    <source>
        <dbReference type="EMBL" id="ORY83312.1"/>
    </source>
</evidence>
<organism evidence="5 6">
    <name type="scientific">Protomyces lactucae-debilis</name>
    <dbReference type="NCBI Taxonomy" id="2754530"/>
    <lineage>
        <taxon>Eukaryota</taxon>
        <taxon>Fungi</taxon>
        <taxon>Dikarya</taxon>
        <taxon>Ascomycota</taxon>
        <taxon>Taphrinomycotina</taxon>
        <taxon>Taphrinomycetes</taxon>
        <taxon>Taphrinales</taxon>
        <taxon>Protomycetaceae</taxon>
        <taxon>Protomyces</taxon>
    </lineage>
</organism>
<keyword evidence="6" id="KW-1185">Reference proteome</keyword>
<dbReference type="InterPro" id="IPR020472">
    <property type="entry name" value="WD40_PAC1"/>
</dbReference>
<feature type="repeat" description="WD" evidence="3">
    <location>
        <begin position="210"/>
        <end position="236"/>
    </location>
</feature>
<sequence length="487" mass="54747">MNDEAIDLTSDALPGDNLAQINRLGGLSHEERADLAFALLSSLPTRYIYDISHKITKILHFDFMPILPQEIIVHVFSFLDFKDVLRSMRVSRQWYEMASTPILWKALYFKQDWKVNDSRVKAFERWAEGASQAGVHSNIAVTAVPAPFTVAHIAPSSDSFCIKLHWQYLFKQHLLLDKNWRTGLHDLYDLPTEQDSNGSRAQGIYCLQFDHQYVVSGSRDKSIRIWDLENRRCVGQLIGHTGSVLCLQYDGATSTVISGSSDTNIITWDMASGTATHCFVGHTEPVLNVRFDAHHVVSCSKDKTIKVWSRDASKPDSQACLRTLVGHRAAVNAVQFVGNRIVSASGDRSINIWDLDTGDCVRSINGHERGIACIVFDGRFITSGSSDLSIRVFDSFTGALLETLTGHTDLVRTVQTDSRKIVSGSYDQTIKIWNRGGRLDDEKVIDLGRHSSRIFKLQFDEKRIISCSQDSCIFVWDFSNGVDDTFF</sequence>
<dbReference type="InterPro" id="IPR036047">
    <property type="entry name" value="F-box-like_dom_sf"/>
</dbReference>
<feature type="repeat" description="WD" evidence="3">
    <location>
        <begin position="364"/>
        <end position="403"/>
    </location>
</feature>
<dbReference type="PANTHER" id="PTHR22847:SF723">
    <property type="entry name" value="E3 UBIQUITIN LIGASE COMPLEX SCF SUBUNIT SCONB-RELATED"/>
    <property type="match status" value="1"/>
</dbReference>
<feature type="repeat" description="WD" evidence="3">
    <location>
        <begin position="324"/>
        <end position="363"/>
    </location>
</feature>
<dbReference type="PROSITE" id="PS50082">
    <property type="entry name" value="WD_REPEATS_2"/>
    <property type="match status" value="7"/>
</dbReference>
<dbReference type="CDD" id="cd00200">
    <property type="entry name" value="WD40"/>
    <property type="match status" value="1"/>
</dbReference>
<name>A0A1Y2FHA2_PROLT</name>
<feature type="domain" description="F-box" evidence="4">
    <location>
        <begin position="61"/>
        <end position="107"/>
    </location>
</feature>
<dbReference type="Proteomes" id="UP000193685">
    <property type="component" value="Unassembled WGS sequence"/>
</dbReference>
<dbReference type="Pfam" id="PF12937">
    <property type="entry name" value="F-box-like"/>
    <property type="match status" value="1"/>
</dbReference>
<dbReference type="Pfam" id="PF00400">
    <property type="entry name" value="WD40"/>
    <property type="match status" value="7"/>
</dbReference>
<dbReference type="PROSITE" id="PS50294">
    <property type="entry name" value="WD_REPEATS_REGION"/>
    <property type="match status" value="5"/>
</dbReference>
<dbReference type="AlphaFoldDB" id="A0A1Y2FHA2"/>
<keyword evidence="1 3" id="KW-0853">WD repeat</keyword>
<dbReference type="SMART" id="SM00256">
    <property type="entry name" value="FBOX"/>
    <property type="match status" value="1"/>
</dbReference>
<dbReference type="Gene3D" id="1.20.1280.50">
    <property type="match status" value="1"/>
</dbReference>
<proteinExistence type="predicted"/>
<protein>
    <submittedName>
        <fullName evidence="5">F-box/WD repeat-containing protein pof11</fullName>
    </submittedName>
</protein>
<dbReference type="STRING" id="56484.A0A1Y2FHA2"/>
<dbReference type="SMART" id="SM00320">
    <property type="entry name" value="WD40"/>
    <property type="match status" value="7"/>
</dbReference>
<dbReference type="PRINTS" id="PR00320">
    <property type="entry name" value="GPROTEINBRPT"/>
</dbReference>
<comment type="caution">
    <text evidence="5">The sequence shown here is derived from an EMBL/GenBank/DDBJ whole genome shotgun (WGS) entry which is preliminary data.</text>
</comment>
<accession>A0A1Y2FHA2</accession>
<feature type="repeat" description="WD" evidence="3">
    <location>
        <begin position="404"/>
        <end position="434"/>
    </location>
</feature>
<dbReference type="RefSeq" id="XP_040725893.1">
    <property type="nucleotide sequence ID" value="XM_040872145.1"/>
</dbReference>